<dbReference type="Proteomes" id="UP000298138">
    <property type="component" value="Unassembled WGS sequence"/>
</dbReference>
<keyword evidence="4" id="KW-0040">ANK repeat</keyword>
<sequence length="366" mass="43589">MSRYEASNERLRMLHGMTMGEQTSQTPPQESSSTRRKSPHRRKSSREHREQRSSPPTTTSAGLDASTVPKKTKFRFKKKHRRREKDSDEHDDHRSRHHHSSKRHKHSHTSYHEPLNDDPTQYDDTYIPNAASWRYAEDQDAAFRESLFDAMADDEGAAFWETIYGQPIHVYERPMREDPKGHLEAMTDDEYAQYVREKMWEKSHQHIIEERERRAKAKEKERQRAKEEQAAWEEEDRRRRRKEAEARHKKVVDKVRERWKKYLDAWKEQMEAGDAEQIPWPVVSGKRGDVTKEVVEEFMIGAPLPGEREDKIEMLELLKAERVRWHPDKAQQRWGKDGGLDDARMKAITVCFQTIDRLHSEWRSKS</sequence>
<organism evidence="7 8">
    <name type="scientific">Ascodesmis nigricans</name>
    <dbReference type="NCBI Taxonomy" id="341454"/>
    <lineage>
        <taxon>Eukaryota</taxon>
        <taxon>Fungi</taxon>
        <taxon>Dikarya</taxon>
        <taxon>Ascomycota</taxon>
        <taxon>Pezizomycotina</taxon>
        <taxon>Pezizomycetes</taxon>
        <taxon>Pezizales</taxon>
        <taxon>Ascodesmidaceae</taxon>
        <taxon>Ascodesmis</taxon>
    </lineage>
</organism>
<name>A0A4S2N4J2_9PEZI</name>
<feature type="region of interest" description="Disordered" evidence="6">
    <location>
        <begin position="1"/>
        <end position="124"/>
    </location>
</feature>
<feature type="compositionally biased region" description="Basic residues" evidence="6">
    <location>
        <begin position="34"/>
        <end position="46"/>
    </location>
</feature>
<protein>
    <submittedName>
        <fullName evidence="7">Uncharacterized protein</fullName>
    </submittedName>
</protein>
<dbReference type="GO" id="GO:0005634">
    <property type="term" value="C:nucleus"/>
    <property type="evidence" value="ECO:0007669"/>
    <property type="project" value="UniProtKB-SubCell"/>
</dbReference>
<evidence type="ECO:0000256" key="3">
    <source>
        <dbReference type="ARBA" id="ARBA00022737"/>
    </source>
</evidence>
<keyword evidence="5" id="KW-0539">Nucleus</keyword>
<keyword evidence="3" id="KW-0677">Repeat</keyword>
<gene>
    <name evidence="7" type="ORF">EX30DRAFT_96594</name>
</gene>
<dbReference type="OrthoDB" id="412109at2759"/>
<feature type="compositionally biased region" description="Basic and acidic residues" evidence="6">
    <location>
        <begin position="1"/>
        <end position="12"/>
    </location>
</feature>
<feature type="region of interest" description="Disordered" evidence="6">
    <location>
        <begin position="213"/>
        <end position="247"/>
    </location>
</feature>
<proteinExistence type="predicted"/>
<evidence type="ECO:0000256" key="4">
    <source>
        <dbReference type="ARBA" id="ARBA00023043"/>
    </source>
</evidence>
<evidence type="ECO:0000256" key="2">
    <source>
        <dbReference type="ARBA" id="ARBA00022553"/>
    </source>
</evidence>
<feature type="compositionally biased region" description="Basic residues" evidence="6">
    <location>
        <begin position="70"/>
        <end position="83"/>
    </location>
</feature>
<evidence type="ECO:0000256" key="5">
    <source>
        <dbReference type="ARBA" id="ARBA00023242"/>
    </source>
</evidence>
<evidence type="ECO:0000256" key="1">
    <source>
        <dbReference type="ARBA" id="ARBA00004123"/>
    </source>
</evidence>
<comment type="subcellular location">
    <subcellularLocation>
        <location evidence="1">Nucleus</location>
    </subcellularLocation>
</comment>
<keyword evidence="2" id="KW-0597">Phosphoprotein</keyword>
<dbReference type="InterPro" id="IPR038753">
    <property type="entry name" value="NFKBIL1"/>
</dbReference>
<dbReference type="PANTHER" id="PTHR15263:SF1">
    <property type="entry name" value="NF-KAPPA-B INHIBITOR-LIKE PROTEIN 1"/>
    <property type="match status" value="1"/>
</dbReference>
<feature type="compositionally biased region" description="Low complexity" evidence="6">
    <location>
        <begin position="21"/>
        <end position="32"/>
    </location>
</feature>
<reference evidence="7 8" key="1">
    <citation type="submission" date="2019-04" db="EMBL/GenBank/DDBJ databases">
        <title>Comparative genomics and transcriptomics to analyze fruiting body development in filamentous ascomycetes.</title>
        <authorList>
            <consortium name="DOE Joint Genome Institute"/>
            <person name="Lutkenhaus R."/>
            <person name="Traeger S."/>
            <person name="Breuer J."/>
            <person name="Kuo A."/>
            <person name="Lipzen A."/>
            <person name="Pangilinan J."/>
            <person name="Dilworth D."/>
            <person name="Sandor L."/>
            <person name="Poggeler S."/>
            <person name="Barry K."/>
            <person name="Grigoriev I.V."/>
            <person name="Nowrousian M."/>
        </authorList>
    </citation>
    <scope>NUCLEOTIDE SEQUENCE [LARGE SCALE GENOMIC DNA]</scope>
    <source>
        <strain evidence="7 8">CBS 389.68</strain>
    </source>
</reference>
<keyword evidence="8" id="KW-1185">Reference proteome</keyword>
<evidence type="ECO:0000313" key="7">
    <source>
        <dbReference type="EMBL" id="TGZ84006.1"/>
    </source>
</evidence>
<dbReference type="EMBL" id="ML220113">
    <property type="protein sequence ID" value="TGZ84006.1"/>
    <property type="molecule type" value="Genomic_DNA"/>
</dbReference>
<evidence type="ECO:0000313" key="8">
    <source>
        <dbReference type="Proteomes" id="UP000298138"/>
    </source>
</evidence>
<evidence type="ECO:0000256" key="6">
    <source>
        <dbReference type="SAM" id="MobiDB-lite"/>
    </source>
</evidence>
<dbReference type="PANTHER" id="PTHR15263">
    <property type="entry name" value="I-KAPPA-B-LIKE PROTEIN IKBL"/>
    <property type="match status" value="1"/>
</dbReference>
<feature type="compositionally biased region" description="Basic and acidic residues" evidence="6">
    <location>
        <begin position="84"/>
        <end position="94"/>
    </location>
</feature>
<feature type="compositionally biased region" description="Basic and acidic residues" evidence="6">
    <location>
        <begin position="213"/>
        <end position="229"/>
    </location>
</feature>
<accession>A0A4S2N4J2</accession>
<feature type="compositionally biased region" description="Basic residues" evidence="6">
    <location>
        <begin position="95"/>
        <end position="109"/>
    </location>
</feature>
<dbReference type="AlphaFoldDB" id="A0A4S2N4J2"/>
<dbReference type="InParanoid" id="A0A4S2N4J2"/>
<dbReference type="GO" id="GO:0043124">
    <property type="term" value="P:negative regulation of canonical NF-kappaB signal transduction"/>
    <property type="evidence" value="ECO:0007669"/>
    <property type="project" value="InterPro"/>
</dbReference>